<proteinExistence type="predicted"/>
<dbReference type="Gramene" id="TuG1812G0300000051.01.T01">
    <property type="protein sequence ID" value="TuG1812G0300000051.01.T01.cds303867"/>
    <property type="gene ID" value="TuG1812G0300000051.01"/>
</dbReference>
<protein>
    <submittedName>
        <fullName evidence="2">Uncharacterized protein</fullName>
    </submittedName>
</protein>
<dbReference type="AlphaFoldDB" id="A0A8R7PMB9"/>
<evidence type="ECO:0000256" key="1">
    <source>
        <dbReference type="SAM" id="MobiDB-lite"/>
    </source>
</evidence>
<keyword evidence="3" id="KW-1185">Reference proteome</keyword>
<name>A0A8R7PMB9_TRIUA</name>
<sequence length="111" mass="11937">MDRPASPNLTYYQHGINGIQLKRTPCMRALRLPWSPLLLTGSMDRSVERCSCWPHAFRRRPRVPCHGAIGASVGGDHKARAPATVKAARAAARHDAETPGAALGRNPGSCG</sequence>
<feature type="compositionally biased region" description="Low complexity" evidence="1">
    <location>
        <begin position="81"/>
        <end position="90"/>
    </location>
</feature>
<organism evidence="2 3">
    <name type="scientific">Triticum urartu</name>
    <name type="common">Red wild einkorn</name>
    <name type="synonym">Crithodium urartu</name>
    <dbReference type="NCBI Taxonomy" id="4572"/>
    <lineage>
        <taxon>Eukaryota</taxon>
        <taxon>Viridiplantae</taxon>
        <taxon>Streptophyta</taxon>
        <taxon>Embryophyta</taxon>
        <taxon>Tracheophyta</taxon>
        <taxon>Spermatophyta</taxon>
        <taxon>Magnoliopsida</taxon>
        <taxon>Liliopsida</taxon>
        <taxon>Poales</taxon>
        <taxon>Poaceae</taxon>
        <taxon>BOP clade</taxon>
        <taxon>Pooideae</taxon>
        <taxon>Triticodae</taxon>
        <taxon>Triticeae</taxon>
        <taxon>Triticinae</taxon>
        <taxon>Triticum</taxon>
    </lineage>
</organism>
<feature type="region of interest" description="Disordered" evidence="1">
    <location>
        <begin position="71"/>
        <end position="111"/>
    </location>
</feature>
<evidence type="ECO:0000313" key="2">
    <source>
        <dbReference type="EnsemblPlants" id="TuG1812G0300000051.01.T01.cds303867"/>
    </source>
</evidence>
<reference evidence="2" key="3">
    <citation type="submission" date="2022-06" db="UniProtKB">
        <authorList>
            <consortium name="EnsemblPlants"/>
        </authorList>
    </citation>
    <scope>IDENTIFICATION</scope>
</reference>
<dbReference type="EnsemblPlants" id="TuG1812G0300000051.01.T01">
    <property type="protein sequence ID" value="TuG1812G0300000051.01.T01.cds303867"/>
    <property type="gene ID" value="TuG1812G0300000051.01"/>
</dbReference>
<dbReference type="Proteomes" id="UP000015106">
    <property type="component" value="Chromosome 3"/>
</dbReference>
<reference evidence="3" key="1">
    <citation type="journal article" date="2013" name="Nature">
        <title>Draft genome of the wheat A-genome progenitor Triticum urartu.</title>
        <authorList>
            <person name="Ling H.Q."/>
            <person name="Zhao S."/>
            <person name="Liu D."/>
            <person name="Wang J."/>
            <person name="Sun H."/>
            <person name="Zhang C."/>
            <person name="Fan H."/>
            <person name="Li D."/>
            <person name="Dong L."/>
            <person name="Tao Y."/>
            <person name="Gao C."/>
            <person name="Wu H."/>
            <person name="Li Y."/>
            <person name="Cui Y."/>
            <person name="Guo X."/>
            <person name="Zheng S."/>
            <person name="Wang B."/>
            <person name="Yu K."/>
            <person name="Liang Q."/>
            <person name="Yang W."/>
            <person name="Lou X."/>
            <person name="Chen J."/>
            <person name="Feng M."/>
            <person name="Jian J."/>
            <person name="Zhang X."/>
            <person name="Luo G."/>
            <person name="Jiang Y."/>
            <person name="Liu J."/>
            <person name="Wang Z."/>
            <person name="Sha Y."/>
            <person name="Zhang B."/>
            <person name="Wu H."/>
            <person name="Tang D."/>
            <person name="Shen Q."/>
            <person name="Xue P."/>
            <person name="Zou S."/>
            <person name="Wang X."/>
            <person name="Liu X."/>
            <person name="Wang F."/>
            <person name="Yang Y."/>
            <person name="An X."/>
            <person name="Dong Z."/>
            <person name="Zhang K."/>
            <person name="Zhang X."/>
            <person name="Luo M.C."/>
            <person name="Dvorak J."/>
            <person name="Tong Y."/>
            <person name="Wang J."/>
            <person name="Yang H."/>
            <person name="Li Z."/>
            <person name="Wang D."/>
            <person name="Zhang A."/>
            <person name="Wang J."/>
        </authorList>
    </citation>
    <scope>NUCLEOTIDE SEQUENCE</scope>
    <source>
        <strain evidence="3">cv. G1812</strain>
    </source>
</reference>
<gene>
    <name evidence="2" type="primary">LOC125542248</name>
</gene>
<evidence type="ECO:0000313" key="3">
    <source>
        <dbReference type="Proteomes" id="UP000015106"/>
    </source>
</evidence>
<reference evidence="2" key="2">
    <citation type="submission" date="2018-03" db="EMBL/GenBank/DDBJ databases">
        <title>The Triticum urartu genome reveals the dynamic nature of wheat genome evolution.</title>
        <authorList>
            <person name="Ling H."/>
            <person name="Ma B."/>
            <person name="Shi X."/>
            <person name="Liu H."/>
            <person name="Dong L."/>
            <person name="Sun H."/>
            <person name="Cao Y."/>
            <person name="Gao Q."/>
            <person name="Zheng S."/>
            <person name="Li Y."/>
            <person name="Yu Y."/>
            <person name="Du H."/>
            <person name="Qi M."/>
            <person name="Li Y."/>
            <person name="Yu H."/>
            <person name="Cui Y."/>
            <person name="Wang N."/>
            <person name="Chen C."/>
            <person name="Wu H."/>
            <person name="Zhao Y."/>
            <person name="Zhang J."/>
            <person name="Li Y."/>
            <person name="Zhou W."/>
            <person name="Zhang B."/>
            <person name="Hu W."/>
            <person name="Eijk M."/>
            <person name="Tang J."/>
            <person name="Witsenboer H."/>
            <person name="Zhao S."/>
            <person name="Li Z."/>
            <person name="Zhang A."/>
            <person name="Wang D."/>
            <person name="Liang C."/>
        </authorList>
    </citation>
    <scope>NUCLEOTIDE SEQUENCE [LARGE SCALE GENOMIC DNA]</scope>
    <source>
        <strain evidence="2">cv. G1812</strain>
    </source>
</reference>
<accession>A0A8R7PMB9</accession>